<dbReference type="AlphaFoldDB" id="A0A4Y2TS36"/>
<dbReference type="EMBL" id="BGPR01030749">
    <property type="protein sequence ID" value="GBO03455.1"/>
    <property type="molecule type" value="Genomic_DNA"/>
</dbReference>
<proteinExistence type="predicted"/>
<accession>A0A4Y2TS36</accession>
<dbReference type="Proteomes" id="UP000499080">
    <property type="component" value="Unassembled WGS sequence"/>
</dbReference>
<evidence type="ECO:0000313" key="2">
    <source>
        <dbReference type="Proteomes" id="UP000499080"/>
    </source>
</evidence>
<reference evidence="1 2" key="1">
    <citation type="journal article" date="2019" name="Sci. Rep.">
        <title>Orb-weaving spider Araneus ventricosus genome elucidates the spidroin gene catalogue.</title>
        <authorList>
            <person name="Kono N."/>
            <person name="Nakamura H."/>
            <person name="Ohtoshi R."/>
            <person name="Moran D.A.P."/>
            <person name="Shinohara A."/>
            <person name="Yoshida Y."/>
            <person name="Fujiwara M."/>
            <person name="Mori M."/>
            <person name="Tomita M."/>
            <person name="Arakawa K."/>
        </authorList>
    </citation>
    <scope>NUCLEOTIDE SEQUENCE [LARGE SCALE GENOMIC DNA]</scope>
</reference>
<comment type="caution">
    <text evidence="1">The sequence shown here is derived from an EMBL/GenBank/DDBJ whole genome shotgun (WGS) entry which is preliminary data.</text>
</comment>
<feature type="non-terminal residue" evidence="1">
    <location>
        <position position="22"/>
    </location>
</feature>
<keyword evidence="2" id="KW-1185">Reference proteome</keyword>
<sequence>MLALVLIHHCTKFVAVGPTVLA</sequence>
<organism evidence="1 2">
    <name type="scientific">Araneus ventricosus</name>
    <name type="common">Orbweaver spider</name>
    <name type="synonym">Epeira ventricosa</name>
    <dbReference type="NCBI Taxonomy" id="182803"/>
    <lineage>
        <taxon>Eukaryota</taxon>
        <taxon>Metazoa</taxon>
        <taxon>Ecdysozoa</taxon>
        <taxon>Arthropoda</taxon>
        <taxon>Chelicerata</taxon>
        <taxon>Arachnida</taxon>
        <taxon>Araneae</taxon>
        <taxon>Araneomorphae</taxon>
        <taxon>Entelegynae</taxon>
        <taxon>Araneoidea</taxon>
        <taxon>Araneidae</taxon>
        <taxon>Araneus</taxon>
    </lineage>
</organism>
<evidence type="ECO:0000313" key="1">
    <source>
        <dbReference type="EMBL" id="GBO03455.1"/>
    </source>
</evidence>
<protein>
    <submittedName>
        <fullName evidence="1">Uncharacterized protein</fullName>
    </submittedName>
</protein>
<gene>
    <name evidence="1" type="ORF">AVEN_125509_1</name>
</gene>
<name>A0A4Y2TS36_ARAVE</name>